<keyword evidence="1" id="KW-0304">Gas vesicle</keyword>
<reference evidence="5" key="1">
    <citation type="submission" date="2020-07" db="EMBL/GenBank/DDBJ databases">
        <title>Huge and variable diversity of episymbiotic CPR bacteria and DPANN archaea in groundwater ecosystems.</title>
        <authorList>
            <person name="He C.Y."/>
            <person name="Keren R."/>
            <person name="Whittaker M."/>
            <person name="Farag I.F."/>
            <person name="Doudna J."/>
            <person name="Cate J.H.D."/>
            <person name="Banfield J.F."/>
        </authorList>
    </citation>
    <scope>NUCLEOTIDE SEQUENCE</scope>
    <source>
        <strain evidence="5">NC_groundwater_580_Pr5_B-0.1um_64_19</strain>
    </source>
</reference>
<evidence type="ECO:0000256" key="2">
    <source>
        <dbReference type="ARBA" id="ARBA00035108"/>
    </source>
</evidence>
<organism evidence="5 6">
    <name type="scientific">Candidatus Korobacter versatilis</name>
    <dbReference type="NCBI Taxonomy" id="658062"/>
    <lineage>
        <taxon>Bacteria</taxon>
        <taxon>Pseudomonadati</taxon>
        <taxon>Acidobacteriota</taxon>
        <taxon>Terriglobia</taxon>
        <taxon>Terriglobales</taxon>
        <taxon>Candidatus Korobacteraceae</taxon>
        <taxon>Candidatus Korobacter</taxon>
    </lineage>
</organism>
<dbReference type="AlphaFoldDB" id="A0A932ENB6"/>
<dbReference type="InterPro" id="IPR050530">
    <property type="entry name" value="GvpA"/>
</dbReference>
<evidence type="ECO:0000256" key="4">
    <source>
        <dbReference type="SAM" id="Phobius"/>
    </source>
</evidence>
<dbReference type="EMBL" id="JACPNR010000001">
    <property type="protein sequence ID" value="MBI2677187.1"/>
    <property type="molecule type" value="Genomic_DNA"/>
</dbReference>
<dbReference type="PANTHER" id="PTHR35344">
    <property type="entry name" value="GAS VESICLE STRUCTURAL PROTEIN 2-RELATED"/>
    <property type="match status" value="1"/>
</dbReference>
<evidence type="ECO:0000256" key="1">
    <source>
        <dbReference type="ARBA" id="ARBA00022987"/>
    </source>
</evidence>
<comment type="subcellular location">
    <subcellularLocation>
        <location evidence="2">Gas vesicle</location>
    </subcellularLocation>
</comment>
<gene>
    <name evidence="5" type="ORF">HYX28_00220</name>
</gene>
<evidence type="ECO:0000313" key="5">
    <source>
        <dbReference type="EMBL" id="MBI2677187.1"/>
    </source>
</evidence>
<keyword evidence="4" id="KW-1133">Transmembrane helix</keyword>
<name>A0A932ENB6_9BACT</name>
<dbReference type="Proteomes" id="UP000779809">
    <property type="component" value="Unassembled WGS sequence"/>
</dbReference>
<keyword evidence="4" id="KW-0472">Membrane</keyword>
<protein>
    <submittedName>
        <fullName evidence="5">Gas vesicle protein</fullName>
    </submittedName>
</protein>
<proteinExistence type="inferred from homology"/>
<dbReference type="Pfam" id="PF00741">
    <property type="entry name" value="Gas_vesicle"/>
    <property type="match status" value="1"/>
</dbReference>
<sequence>MPADPQLLVSAAAPGGENEISLLDVLDHVLNSGVVIQGSIVISIAGVDLVYLGLNVVLTSVETALRTISGSDKRHPERRLPRR</sequence>
<dbReference type="InterPro" id="IPR000638">
    <property type="entry name" value="Gas-vesicle_GvpA-like"/>
</dbReference>
<accession>A0A932ENB6</accession>
<feature type="transmembrane region" description="Helical" evidence="4">
    <location>
        <begin position="34"/>
        <end position="58"/>
    </location>
</feature>
<evidence type="ECO:0000313" key="6">
    <source>
        <dbReference type="Proteomes" id="UP000779809"/>
    </source>
</evidence>
<keyword evidence="4" id="KW-0812">Transmembrane</keyword>
<comment type="similarity">
    <text evidence="3">Belongs to the gas vesicle GvpA family.</text>
</comment>
<dbReference type="PANTHER" id="PTHR35344:SF4">
    <property type="entry name" value="GAS VESICLE PROTEIN A1"/>
    <property type="match status" value="1"/>
</dbReference>
<dbReference type="GO" id="GO:0005198">
    <property type="term" value="F:structural molecule activity"/>
    <property type="evidence" value="ECO:0007669"/>
    <property type="project" value="InterPro"/>
</dbReference>
<evidence type="ECO:0000256" key="3">
    <source>
        <dbReference type="ARBA" id="ARBA00035646"/>
    </source>
</evidence>
<dbReference type="GO" id="GO:0031411">
    <property type="term" value="C:gas vesicle"/>
    <property type="evidence" value="ECO:0007669"/>
    <property type="project" value="UniProtKB-SubCell"/>
</dbReference>
<dbReference type="GO" id="GO:0012506">
    <property type="term" value="C:vesicle membrane"/>
    <property type="evidence" value="ECO:0007669"/>
    <property type="project" value="InterPro"/>
</dbReference>
<comment type="caution">
    <text evidence="5">The sequence shown here is derived from an EMBL/GenBank/DDBJ whole genome shotgun (WGS) entry which is preliminary data.</text>
</comment>